<accession>A0A938BN37</accession>
<dbReference type="EMBL" id="VGJX01000382">
    <property type="protein sequence ID" value="MBM3274938.1"/>
    <property type="molecule type" value="Genomic_DNA"/>
</dbReference>
<dbReference type="InterPro" id="IPR016181">
    <property type="entry name" value="Acyl_CoA_acyltransferase"/>
</dbReference>
<organism evidence="2 3">
    <name type="scientific">Candidatus Tanganyikabacteria bacterium</name>
    <dbReference type="NCBI Taxonomy" id="2961651"/>
    <lineage>
        <taxon>Bacteria</taxon>
        <taxon>Bacillati</taxon>
        <taxon>Candidatus Sericytochromatia</taxon>
        <taxon>Candidatus Tanganyikabacteria</taxon>
    </lineage>
</organism>
<dbReference type="AlphaFoldDB" id="A0A938BN37"/>
<dbReference type="Gene3D" id="3.40.630.30">
    <property type="match status" value="1"/>
</dbReference>
<dbReference type="GO" id="GO:0016747">
    <property type="term" value="F:acyltransferase activity, transferring groups other than amino-acyl groups"/>
    <property type="evidence" value="ECO:0007669"/>
    <property type="project" value="InterPro"/>
</dbReference>
<name>A0A938BN37_9BACT</name>
<proteinExistence type="predicted"/>
<feature type="domain" description="N-acetyltransferase" evidence="1">
    <location>
        <begin position="1"/>
        <end position="127"/>
    </location>
</feature>
<gene>
    <name evidence="2" type="ORF">FJZ00_07285</name>
</gene>
<feature type="non-terminal residue" evidence="2">
    <location>
        <position position="1"/>
    </location>
</feature>
<evidence type="ECO:0000313" key="2">
    <source>
        <dbReference type="EMBL" id="MBM3274938.1"/>
    </source>
</evidence>
<reference evidence="2 3" key="1">
    <citation type="submission" date="2019-03" db="EMBL/GenBank/DDBJ databases">
        <title>Lake Tanganyika Metagenome-Assembled Genomes (MAGs).</title>
        <authorList>
            <person name="Tran P."/>
        </authorList>
    </citation>
    <scope>NUCLEOTIDE SEQUENCE [LARGE SCALE GENOMIC DNA]</scope>
    <source>
        <strain evidence="2">K_DeepCast_65m_m2_236</strain>
    </source>
</reference>
<comment type="caution">
    <text evidence="2">The sequence shown here is derived from an EMBL/GenBank/DDBJ whole genome shotgun (WGS) entry which is preliminary data.</text>
</comment>
<evidence type="ECO:0000259" key="1">
    <source>
        <dbReference type="PROSITE" id="PS51186"/>
    </source>
</evidence>
<protein>
    <submittedName>
        <fullName evidence="2">GNAT family N-acetyltransferase</fullName>
    </submittedName>
</protein>
<dbReference type="PROSITE" id="PS51186">
    <property type="entry name" value="GNAT"/>
    <property type="match status" value="1"/>
</dbReference>
<dbReference type="SUPFAM" id="SSF55729">
    <property type="entry name" value="Acyl-CoA N-acyltransferases (Nat)"/>
    <property type="match status" value="1"/>
</dbReference>
<dbReference type="Proteomes" id="UP000703893">
    <property type="component" value="Unassembled WGS sequence"/>
</dbReference>
<dbReference type="Pfam" id="PF00583">
    <property type="entry name" value="Acetyltransf_1"/>
    <property type="match status" value="1"/>
</dbReference>
<dbReference type="InterPro" id="IPR000182">
    <property type="entry name" value="GNAT_dom"/>
</dbReference>
<evidence type="ECO:0000313" key="3">
    <source>
        <dbReference type="Proteomes" id="UP000703893"/>
    </source>
</evidence>
<sequence length="142" mass="16156">AEEQSRDFGRPFKAHLRGRAQLKAALTDTRYCMLVGLVDSDVVAYVQAEHLPDEGKPTLWIKALYVPRTFRRTTLARNLITELRRASEDQGDGEMMTRCGSGDEMTTEALREVGLKDKYVVMRMPVVRKEGWNAPGRSRRIS</sequence>